<dbReference type="AlphaFoldDB" id="A0A4R0RFR2"/>
<accession>A0A4R0RFR2</accession>
<reference evidence="1 2" key="1">
    <citation type="submission" date="2018-11" db="EMBL/GenBank/DDBJ databases">
        <title>Genome assembly of Steccherinum ochraceum LE-BIN_3174, the white-rot fungus of the Steccherinaceae family (The Residual Polyporoid clade, Polyporales, Basidiomycota).</title>
        <authorList>
            <person name="Fedorova T.V."/>
            <person name="Glazunova O.A."/>
            <person name="Landesman E.O."/>
            <person name="Moiseenko K.V."/>
            <person name="Psurtseva N.V."/>
            <person name="Savinova O.S."/>
            <person name="Shakhova N.V."/>
            <person name="Tyazhelova T.V."/>
            <person name="Vasina D.V."/>
        </authorList>
    </citation>
    <scope>NUCLEOTIDE SEQUENCE [LARGE SCALE GENOMIC DNA]</scope>
    <source>
        <strain evidence="1 2">LE-BIN_3174</strain>
    </source>
</reference>
<sequence>MATILTIPTEILSSILQLACDADIPNELLTRQPLGFILGRVCKSFLKISQADGLDIQYAYVRGVKRMRVFLKMLRRRSIYAKRVRSLMLAEASSNDTDKNTVANLVTEILAVINPCDLRILAVFDPEPFTDGFCQVITVSTTFPALTDLYLSAAFISAPSLDSNEAWAPNLQTMHVFRMMTPPEDLLAALRRFAPNLKRLKLEVQANPITAAQLAGPLADFDNWQPTTDSFPAHMVQVVVGWYPCYLPLESKDPEIERLALSMTRSMRNGAATIADTLPIMEEDDTDDWNWEAQPVVCLPLKRHVSMDLYCPEEEQRFREFTRKWEICTAGRKEWNCRAL</sequence>
<dbReference type="Proteomes" id="UP000292702">
    <property type="component" value="Unassembled WGS sequence"/>
</dbReference>
<gene>
    <name evidence="1" type="ORF">EIP91_004069</name>
</gene>
<name>A0A4R0RFR2_9APHY</name>
<evidence type="ECO:0008006" key="3">
    <source>
        <dbReference type="Google" id="ProtNLM"/>
    </source>
</evidence>
<dbReference type="EMBL" id="RWJN01000235">
    <property type="protein sequence ID" value="TCD64465.1"/>
    <property type="molecule type" value="Genomic_DNA"/>
</dbReference>
<evidence type="ECO:0000313" key="2">
    <source>
        <dbReference type="Proteomes" id="UP000292702"/>
    </source>
</evidence>
<comment type="caution">
    <text evidence="1">The sequence shown here is derived from an EMBL/GenBank/DDBJ whole genome shotgun (WGS) entry which is preliminary data.</text>
</comment>
<organism evidence="1 2">
    <name type="scientific">Steccherinum ochraceum</name>
    <dbReference type="NCBI Taxonomy" id="92696"/>
    <lineage>
        <taxon>Eukaryota</taxon>
        <taxon>Fungi</taxon>
        <taxon>Dikarya</taxon>
        <taxon>Basidiomycota</taxon>
        <taxon>Agaricomycotina</taxon>
        <taxon>Agaricomycetes</taxon>
        <taxon>Polyporales</taxon>
        <taxon>Steccherinaceae</taxon>
        <taxon>Steccherinum</taxon>
    </lineage>
</organism>
<keyword evidence="2" id="KW-1185">Reference proteome</keyword>
<proteinExistence type="predicted"/>
<dbReference type="OrthoDB" id="10633706at2759"/>
<protein>
    <recommendedName>
        <fullName evidence="3">F-box domain-containing protein</fullName>
    </recommendedName>
</protein>
<evidence type="ECO:0000313" key="1">
    <source>
        <dbReference type="EMBL" id="TCD64465.1"/>
    </source>
</evidence>